<dbReference type="EMBL" id="QXGC01000451">
    <property type="protein sequence ID" value="KAE9234778.1"/>
    <property type="molecule type" value="Genomic_DNA"/>
</dbReference>
<proteinExistence type="predicted"/>
<evidence type="ECO:0000313" key="3">
    <source>
        <dbReference type="Proteomes" id="UP000476176"/>
    </source>
</evidence>
<dbReference type="Proteomes" id="UP000476176">
    <property type="component" value="Unassembled WGS sequence"/>
</dbReference>
<feature type="compositionally biased region" description="Basic residues" evidence="1">
    <location>
        <begin position="356"/>
        <end position="368"/>
    </location>
</feature>
<organism evidence="2 3">
    <name type="scientific">Phytophthora fragariae</name>
    <dbReference type="NCBI Taxonomy" id="53985"/>
    <lineage>
        <taxon>Eukaryota</taxon>
        <taxon>Sar</taxon>
        <taxon>Stramenopiles</taxon>
        <taxon>Oomycota</taxon>
        <taxon>Peronosporomycetes</taxon>
        <taxon>Peronosporales</taxon>
        <taxon>Peronosporaceae</taxon>
        <taxon>Phytophthora</taxon>
    </lineage>
</organism>
<dbReference type="AlphaFoldDB" id="A0A6G0P4L1"/>
<feature type="compositionally biased region" description="Basic and acidic residues" evidence="1">
    <location>
        <begin position="177"/>
        <end position="187"/>
    </location>
</feature>
<comment type="caution">
    <text evidence="2">The sequence shown here is derived from an EMBL/GenBank/DDBJ whole genome shotgun (WGS) entry which is preliminary data.</text>
</comment>
<gene>
    <name evidence="2" type="ORF">PF004_g9290</name>
</gene>
<evidence type="ECO:0008006" key="4">
    <source>
        <dbReference type="Google" id="ProtNLM"/>
    </source>
</evidence>
<sequence>MTSPNLTGKLHRWALTLQEFEFEIEYRLGSTNVVADALSRAPAVAIVMASIGRRRRARQRSAVGETAAVASAMAGSTETATVAVTSPAAMAAVADEGTAQTANAVDKVQSNADGDVLTTAVVESDETQLGEDSESRAATAVTTAGAVKTGTGGTSRRAKSTEAAVTATRPLTRAGKRRSDERRRWSEGRASATATVDDTAADAGSRLAAVHDVTAPDGAVVKAPDANLASEEVRSRTNGAMASTAGNATRKRVTFAVMPDSDVAREAELTAAAAVNDGVVTNVTRSGDGNEAESGTAAHGVGTAVDTMLGDDHEARPVTKANGVVAADGTVSDDHQRASGADGKTSRGTEVASRTTKTRRQTKARGSRGRQESVTRRQSHELRRRRRRRRRKRRL</sequence>
<feature type="compositionally biased region" description="Basic and acidic residues" evidence="1">
    <location>
        <begin position="369"/>
        <end position="381"/>
    </location>
</feature>
<evidence type="ECO:0000313" key="2">
    <source>
        <dbReference type="EMBL" id="KAE9234778.1"/>
    </source>
</evidence>
<feature type="region of interest" description="Disordered" evidence="1">
    <location>
        <begin position="322"/>
        <end position="395"/>
    </location>
</feature>
<protein>
    <recommendedName>
        <fullName evidence="4">Reverse transcriptase RNase H-like domain-containing protein</fullName>
    </recommendedName>
</protein>
<feature type="region of interest" description="Disordered" evidence="1">
    <location>
        <begin position="282"/>
        <end position="301"/>
    </location>
</feature>
<feature type="region of interest" description="Disordered" evidence="1">
    <location>
        <begin position="146"/>
        <end position="197"/>
    </location>
</feature>
<feature type="compositionally biased region" description="Basic residues" evidence="1">
    <location>
        <begin position="382"/>
        <end position="395"/>
    </location>
</feature>
<reference evidence="2 3" key="1">
    <citation type="submission" date="2018-09" db="EMBL/GenBank/DDBJ databases">
        <title>Genomic investigation of the strawberry pathogen Phytophthora fragariae indicates pathogenicity is determined by transcriptional variation in three key races.</title>
        <authorList>
            <person name="Adams T.M."/>
            <person name="Armitage A.D."/>
            <person name="Sobczyk M.K."/>
            <person name="Bates H.J."/>
            <person name="Dunwell J.M."/>
            <person name="Nellist C.F."/>
            <person name="Harrison R.J."/>
        </authorList>
    </citation>
    <scope>NUCLEOTIDE SEQUENCE [LARGE SCALE GENOMIC DNA]</scope>
    <source>
        <strain evidence="2 3">BC-23</strain>
    </source>
</reference>
<evidence type="ECO:0000256" key="1">
    <source>
        <dbReference type="SAM" id="MobiDB-lite"/>
    </source>
</evidence>
<name>A0A6G0P4L1_9STRA</name>
<accession>A0A6G0P4L1</accession>